<keyword evidence="2" id="KW-1185">Reference proteome</keyword>
<dbReference type="AlphaFoldDB" id="A0A9D3VZS0"/>
<sequence length="107" mass="12005">MAAVRRWSERMSSDNIKALTEKRLRIPSPSLKCFPSLAGNHVVTFKARDESGHRWTKDVLETSLEDGASSVAPKSLISAIKLSSTRKKKNKVKDETIDVEFEIYGIN</sequence>
<proteinExistence type="predicted"/>
<gene>
    <name evidence="1" type="ORF">J1N35_016162</name>
</gene>
<name>A0A9D3VZS0_9ROSI</name>
<reference evidence="1 2" key="1">
    <citation type="journal article" date="2021" name="Plant Biotechnol. J.">
        <title>Multi-omics assisted identification of the key and species-specific regulatory components of drought-tolerant mechanisms in Gossypium stocksii.</title>
        <authorList>
            <person name="Yu D."/>
            <person name="Ke L."/>
            <person name="Zhang D."/>
            <person name="Wu Y."/>
            <person name="Sun Y."/>
            <person name="Mei J."/>
            <person name="Sun J."/>
            <person name="Sun Y."/>
        </authorList>
    </citation>
    <scope>NUCLEOTIDE SEQUENCE [LARGE SCALE GENOMIC DNA]</scope>
    <source>
        <strain evidence="2">cv. E1</strain>
        <tissue evidence="1">Leaf</tissue>
    </source>
</reference>
<comment type="caution">
    <text evidence="1">The sequence shown here is derived from an EMBL/GenBank/DDBJ whole genome shotgun (WGS) entry which is preliminary data.</text>
</comment>
<organism evidence="1 2">
    <name type="scientific">Gossypium stocksii</name>
    <dbReference type="NCBI Taxonomy" id="47602"/>
    <lineage>
        <taxon>Eukaryota</taxon>
        <taxon>Viridiplantae</taxon>
        <taxon>Streptophyta</taxon>
        <taxon>Embryophyta</taxon>
        <taxon>Tracheophyta</taxon>
        <taxon>Spermatophyta</taxon>
        <taxon>Magnoliopsida</taxon>
        <taxon>eudicotyledons</taxon>
        <taxon>Gunneridae</taxon>
        <taxon>Pentapetalae</taxon>
        <taxon>rosids</taxon>
        <taxon>malvids</taxon>
        <taxon>Malvales</taxon>
        <taxon>Malvaceae</taxon>
        <taxon>Malvoideae</taxon>
        <taxon>Gossypium</taxon>
    </lineage>
</organism>
<protein>
    <submittedName>
        <fullName evidence="1">Uncharacterized protein</fullName>
    </submittedName>
</protein>
<dbReference type="Proteomes" id="UP000828251">
    <property type="component" value="Unassembled WGS sequence"/>
</dbReference>
<dbReference type="OrthoDB" id="954231at2759"/>
<accession>A0A9D3VZS0</accession>
<evidence type="ECO:0000313" key="2">
    <source>
        <dbReference type="Proteomes" id="UP000828251"/>
    </source>
</evidence>
<dbReference type="EMBL" id="JAIQCV010000005">
    <property type="protein sequence ID" value="KAH1099241.1"/>
    <property type="molecule type" value="Genomic_DNA"/>
</dbReference>
<evidence type="ECO:0000313" key="1">
    <source>
        <dbReference type="EMBL" id="KAH1099241.1"/>
    </source>
</evidence>